<dbReference type="Proteomes" id="UP000694419">
    <property type="component" value="Unplaced"/>
</dbReference>
<proteinExistence type="predicted"/>
<reference evidence="3" key="2">
    <citation type="submission" date="2025-09" db="UniProtKB">
        <authorList>
            <consortium name="Ensembl"/>
        </authorList>
    </citation>
    <scope>IDENTIFICATION</scope>
</reference>
<dbReference type="Gene3D" id="2.60.120.200">
    <property type="match status" value="4"/>
</dbReference>
<feature type="compositionally biased region" description="Pro residues" evidence="1">
    <location>
        <begin position="17"/>
        <end position="26"/>
    </location>
</feature>
<evidence type="ECO:0000313" key="3">
    <source>
        <dbReference type="Ensembl" id="ENSCPGP00000019767.1"/>
    </source>
</evidence>
<organism evidence="3 4">
    <name type="scientific">Calidris pygmaea</name>
    <name type="common">Spoon-billed sandpiper</name>
    <dbReference type="NCBI Taxonomy" id="425635"/>
    <lineage>
        <taxon>Eukaryota</taxon>
        <taxon>Metazoa</taxon>
        <taxon>Chordata</taxon>
        <taxon>Craniata</taxon>
        <taxon>Vertebrata</taxon>
        <taxon>Euteleostomi</taxon>
        <taxon>Archelosauria</taxon>
        <taxon>Archosauria</taxon>
        <taxon>Dinosauria</taxon>
        <taxon>Saurischia</taxon>
        <taxon>Theropoda</taxon>
        <taxon>Coelurosauria</taxon>
        <taxon>Aves</taxon>
        <taxon>Neognathae</taxon>
        <taxon>Neoaves</taxon>
        <taxon>Charadriiformes</taxon>
        <taxon>Scolopacidae</taxon>
        <taxon>Calidris</taxon>
    </lineage>
</organism>
<feature type="domain" description="MAM" evidence="2">
    <location>
        <begin position="669"/>
        <end position="828"/>
    </location>
</feature>
<dbReference type="PANTHER" id="PTHR23282:SF101">
    <property type="entry name" value="MAM DOMAIN-CONTAINING PROTEIN"/>
    <property type="match status" value="1"/>
</dbReference>
<dbReference type="InterPro" id="IPR051560">
    <property type="entry name" value="MAM_domain-containing"/>
</dbReference>
<dbReference type="InterPro" id="IPR000998">
    <property type="entry name" value="MAM_dom"/>
</dbReference>
<dbReference type="PROSITE" id="PS00740">
    <property type="entry name" value="MAM_1"/>
    <property type="match status" value="2"/>
</dbReference>
<dbReference type="SMART" id="SM00137">
    <property type="entry name" value="MAM"/>
    <property type="match status" value="4"/>
</dbReference>
<feature type="region of interest" description="Disordered" evidence="1">
    <location>
        <begin position="1"/>
        <end position="73"/>
    </location>
</feature>
<sequence length="847" mass="93114">MHFSRLPAEAAAAPSPGRLPPPPPPALGDRPGRPRREPGVGRAAHRGCPRPLPCAPASAVARPPCAPSGCRGAATSPAAAAAAAAAAATPGLGSAAPQLSRPPSRPPARRQPRFPRRGRCCGSASSPRRVSGRRGTRPDGTPAAAPGRGVGFAAGVPRCPVRAGGDRGLALFLAALQLAAAALLSPGSCAFEDSACGYEWDYAHLPWALHGEGHYISVDTSYEGEKAVLSSPELYSEEWSCIRLIYQIATTSEASPDPTRLNLYLRQEGESFDRLLWSAKEPSDSWLIASLDLVNSTKRYKVVLEGEMGQDKSASIAVFEIKITPGYCIECDFEENHLCGFVNRWNPNVNWFVGGGNIRNSQSILPKDHTLNSELGHYMYVDSVYVKHFQEVAQLISPKTTAPMSGCLSFYYQLKQESSIVFTVYLRDASGFYEEIWKTDSALSADWALAEVDFNAPYPMEVIFEVAFNSAKGGYVALDDISFSPVYCSNQTGTPFNPADAGCNFEEDLCNFYQDHKDGPGWSRVKVKRNVYRAGDHTTGFGYYLLANTKFTSQPEYIGRLYGPTLPGNLQFCLRFYYALYGFFKMSGTLAVYIFEENHVVQEKIWSVLDSPKGVWTQAEISFKKPMPCKVVFVSWCKSFWDCGLVALDDVSLSLGSCQAADLALPSPGECTFEKDECVFTQKKRGRGSWHRGRGPTPTSYTGPRGDHTTGVGYYMYIEASDMVYGQRAYLVSRSLRGTSGKQCLTFFYHMYGAGTGLLSVYLKKEGDEEEIPLWRRTGEQSISWLRGLIEYESDRNYQIIFEAIRGVSIRSDTAIDDILFQAGPCLEVEEIQFSSGYPDSLNEIEY</sequence>
<feature type="domain" description="MAM" evidence="2">
    <location>
        <begin position="501"/>
        <end position="660"/>
    </location>
</feature>
<feature type="compositionally biased region" description="Basic and acidic residues" evidence="1">
    <location>
        <begin position="30"/>
        <end position="39"/>
    </location>
</feature>
<feature type="domain" description="MAM" evidence="2">
    <location>
        <begin position="187"/>
        <end position="330"/>
    </location>
</feature>
<feature type="domain" description="MAM" evidence="2">
    <location>
        <begin position="329"/>
        <end position="490"/>
    </location>
</feature>
<dbReference type="Pfam" id="PF00629">
    <property type="entry name" value="MAM"/>
    <property type="match status" value="4"/>
</dbReference>
<feature type="compositionally biased region" description="Basic residues" evidence="1">
    <location>
        <begin position="107"/>
        <end position="119"/>
    </location>
</feature>
<feature type="region of interest" description="Disordered" evidence="1">
    <location>
        <begin position="92"/>
        <end position="147"/>
    </location>
</feature>
<dbReference type="SUPFAM" id="SSF49899">
    <property type="entry name" value="Concanavalin A-like lectins/glucanases"/>
    <property type="match status" value="4"/>
</dbReference>
<dbReference type="GO" id="GO:0016020">
    <property type="term" value="C:membrane"/>
    <property type="evidence" value="ECO:0007669"/>
    <property type="project" value="InterPro"/>
</dbReference>
<keyword evidence="4" id="KW-1185">Reference proteome</keyword>
<evidence type="ECO:0000313" key="4">
    <source>
        <dbReference type="Proteomes" id="UP000694419"/>
    </source>
</evidence>
<dbReference type="PANTHER" id="PTHR23282">
    <property type="entry name" value="APICAL ENDOSOMAL GLYCOPROTEIN PRECURSOR"/>
    <property type="match status" value="1"/>
</dbReference>
<dbReference type="PROSITE" id="PS50060">
    <property type="entry name" value="MAM_2"/>
    <property type="match status" value="4"/>
</dbReference>
<dbReference type="InterPro" id="IPR013320">
    <property type="entry name" value="ConA-like_dom_sf"/>
</dbReference>
<name>A0A8C3K8C2_9CHAR</name>
<protein>
    <submittedName>
        <fullName evidence="3">MAM domain containing 2</fullName>
    </submittedName>
</protein>
<dbReference type="CDD" id="cd06263">
    <property type="entry name" value="MAM"/>
    <property type="match status" value="4"/>
</dbReference>
<reference evidence="3" key="1">
    <citation type="submission" date="2025-08" db="UniProtKB">
        <authorList>
            <consortium name="Ensembl"/>
        </authorList>
    </citation>
    <scope>IDENTIFICATION</scope>
</reference>
<evidence type="ECO:0000259" key="2">
    <source>
        <dbReference type="PROSITE" id="PS50060"/>
    </source>
</evidence>
<feature type="compositionally biased region" description="Low complexity" evidence="1">
    <location>
        <begin position="92"/>
        <end position="102"/>
    </location>
</feature>
<accession>A0A8C3K8C2</accession>
<evidence type="ECO:0000256" key="1">
    <source>
        <dbReference type="SAM" id="MobiDB-lite"/>
    </source>
</evidence>
<dbReference type="Ensembl" id="ENSCPGT00000021645.1">
    <property type="protein sequence ID" value="ENSCPGP00000019767.1"/>
    <property type="gene ID" value="ENSCPGG00000013838.1"/>
</dbReference>
<dbReference type="AlphaFoldDB" id="A0A8C3K8C2"/>